<dbReference type="Gene3D" id="3.60.21.10">
    <property type="match status" value="1"/>
</dbReference>
<evidence type="ECO:0000313" key="5">
    <source>
        <dbReference type="EMBL" id="MFC1849167.1"/>
    </source>
</evidence>
<keyword evidence="1" id="KW-0479">Metal-binding</keyword>
<keyword evidence="6" id="KW-1185">Reference proteome</keyword>
<dbReference type="EMBL" id="JBHPBY010000024">
    <property type="protein sequence ID" value="MFC1849167.1"/>
    <property type="molecule type" value="Genomic_DNA"/>
</dbReference>
<evidence type="ECO:0000256" key="1">
    <source>
        <dbReference type="ARBA" id="ARBA00022723"/>
    </source>
</evidence>
<reference evidence="5 6" key="1">
    <citation type="submission" date="2024-09" db="EMBL/GenBank/DDBJ databases">
        <title>Laminarin stimulates single cell rates of sulfate reduction while oxygen inhibits transcriptomic activity in coastal marine sediment.</title>
        <authorList>
            <person name="Lindsay M."/>
            <person name="Orcutt B."/>
            <person name="Emerson D."/>
            <person name="Stepanauskas R."/>
            <person name="D'Angelo T."/>
        </authorList>
    </citation>
    <scope>NUCLEOTIDE SEQUENCE [LARGE SCALE GENOMIC DNA]</scope>
    <source>
        <strain evidence="5">SAG AM-311-K15</strain>
    </source>
</reference>
<dbReference type="PROSITE" id="PS51257">
    <property type="entry name" value="PROKAR_LIPOPROTEIN"/>
    <property type="match status" value="1"/>
</dbReference>
<evidence type="ECO:0000256" key="3">
    <source>
        <dbReference type="SAM" id="Phobius"/>
    </source>
</evidence>
<accession>A0ABV6YSJ6</accession>
<feature type="transmembrane region" description="Helical" evidence="3">
    <location>
        <begin position="6"/>
        <end position="26"/>
    </location>
</feature>
<dbReference type="InterPro" id="IPR051158">
    <property type="entry name" value="Metallophosphoesterase_sf"/>
</dbReference>
<evidence type="ECO:0000256" key="2">
    <source>
        <dbReference type="ARBA" id="ARBA00022801"/>
    </source>
</evidence>
<dbReference type="SUPFAM" id="SSF56300">
    <property type="entry name" value="Metallo-dependent phosphatases"/>
    <property type="match status" value="1"/>
</dbReference>
<keyword evidence="3" id="KW-1133">Transmembrane helix</keyword>
<feature type="domain" description="Calcineurin-like phosphoesterase" evidence="4">
    <location>
        <begin position="51"/>
        <end position="212"/>
    </location>
</feature>
<keyword evidence="2" id="KW-0378">Hydrolase</keyword>
<protein>
    <submittedName>
        <fullName evidence="5">Metallophosphoesterase</fullName>
    </submittedName>
</protein>
<dbReference type="Proteomes" id="UP001594351">
    <property type="component" value="Unassembled WGS sequence"/>
</dbReference>
<keyword evidence="3" id="KW-0472">Membrane</keyword>
<sequence>MKKKTIILTFISVITMGCGLIFYTLLEPYWLEIKEDDFYSPDVPPAFQLTKVVFISDIHHADYFSLKRVRQVVETVNKLKPDLIILGGDYVYYEACYTQPCFSELKKLTAPLGIYGVLGNHDYWADPENSKQSLQEAGFFLLDNNATWVSNGKDRIKIGGVADLWESNQDLQPTLRDVRDTDFVLLVSHNPDYVEQIKTPLIDLVLCGHTHGGQVAFFGLWAPILPSRYGQKYRTGRVVTENTTVIISNGIGTILPPVRFFVRPQINVIYLKRQ</sequence>
<dbReference type="InterPro" id="IPR004843">
    <property type="entry name" value="Calcineurin-like_PHP"/>
</dbReference>
<gene>
    <name evidence="5" type="ORF">ACFL27_03060</name>
</gene>
<evidence type="ECO:0000313" key="6">
    <source>
        <dbReference type="Proteomes" id="UP001594351"/>
    </source>
</evidence>
<dbReference type="PANTHER" id="PTHR31302:SF31">
    <property type="entry name" value="PHOSPHODIESTERASE YAEI"/>
    <property type="match status" value="1"/>
</dbReference>
<dbReference type="Pfam" id="PF00149">
    <property type="entry name" value="Metallophos"/>
    <property type="match status" value="1"/>
</dbReference>
<dbReference type="InterPro" id="IPR029052">
    <property type="entry name" value="Metallo-depent_PP-like"/>
</dbReference>
<dbReference type="CDD" id="cd07385">
    <property type="entry name" value="MPP_YkuE_C"/>
    <property type="match status" value="1"/>
</dbReference>
<proteinExistence type="predicted"/>
<name>A0ABV6YSJ6_UNCC1</name>
<comment type="caution">
    <text evidence="5">The sequence shown here is derived from an EMBL/GenBank/DDBJ whole genome shotgun (WGS) entry which is preliminary data.</text>
</comment>
<organism evidence="5 6">
    <name type="scientific">candidate division CSSED10-310 bacterium</name>
    <dbReference type="NCBI Taxonomy" id="2855610"/>
    <lineage>
        <taxon>Bacteria</taxon>
        <taxon>Bacteria division CSSED10-310</taxon>
    </lineage>
</organism>
<keyword evidence="3" id="KW-0812">Transmembrane</keyword>
<dbReference type="PANTHER" id="PTHR31302">
    <property type="entry name" value="TRANSMEMBRANE PROTEIN WITH METALLOPHOSPHOESTERASE DOMAIN-RELATED"/>
    <property type="match status" value="1"/>
</dbReference>
<evidence type="ECO:0000259" key="4">
    <source>
        <dbReference type="Pfam" id="PF00149"/>
    </source>
</evidence>